<dbReference type="SUPFAM" id="SSF52540">
    <property type="entry name" value="P-loop containing nucleoside triphosphate hydrolases"/>
    <property type="match status" value="1"/>
</dbReference>
<dbReference type="AlphaFoldDB" id="A0A9P6WW82"/>
<dbReference type="GO" id="GO:0005524">
    <property type="term" value="F:ATP binding"/>
    <property type="evidence" value="ECO:0007669"/>
    <property type="project" value="UniProtKB-KW"/>
</dbReference>
<evidence type="ECO:0000256" key="4">
    <source>
        <dbReference type="ARBA" id="ARBA00022840"/>
    </source>
</evidence>
<protein>
    <recommendedName>
        <fullName evidence="6">Helicase C-terminal domain-containing protein</fullName>
    </recommendedName>
</protein>
<evidence type="ECO:0000259" key="6">
    <source>
        <dbReference type="PROSITE" id="PS51194"/>
    </source>
</evidence>
<dbReference type="PANTHER" id="PTHR47960">
    <property type="entry name" value="DEAD-BOX ATP-DEPENDENT RNA HELICASE 50"/>
    <property type="match status" value="1"/>
</dbReference>
<dbReference type="InterPro" id="IPR001650">
    <property type="entry name" value="Helicase_C-like"/>
</dbReference>
<reference evidence="7" key="1">
    <citation type="journal article" date="2020" name="Microb. Genom.">
        <title>Genetic diversity of clinical and environmental Mucorales isolates obtained from an investigation of mucormycosis cases among solid organ transplant recipients.</title>
        <authorList>
            <person name="Nguyen M.H."/>
            <person name="Kaul D."/>
            <person name="Muto C."/>
            <person name="Cheng S.J."/>
            <person name="Richter R.A."/>
            <person name="Bruno V.M."/>
            <person name="Liu G."/>
            <person name="Beyhan S."/>
            <person name="Sundermann A.J."/>
            <person name="Mounaud S."/>
            <person name="Pasculle A.W."/>
            <person name="Nierman W.C."/>
            <person name="Driscoll E."/>
            <person name="Cumbie R."/>
            <person name="Clancy C.J."/>
            <person name="Dupont C.L."/>
        </authorList>
    </citation>
    <scope>NUCLEOTIDE SEQUENCE</scope>
    <source>
        <strain evidence="7">GL11</strain>
    </source>
</reference>
<accession>A0A9P6WW82</accession>
<dbReference type="CDD" id="cd18787">
    <property type="entry name" value="SF2_C_DEAD"/>
    <property type="match status" value="1"/>
</dbReference>
<dbReference type="OrthoDB" id="10265785at2759"/>
<keyword evidence="8" id="KW-1185">Reference proteome</keyword>
<dbReference type="EMBL" id="JAANQT010004566">
    <property type="protein sequence ID" value="KAG1298301.1"/>
    <property type="molecule type" value="Genomic_DNA"/>
</dbReference>
<evidence type="ECO:0000256" key="2">
    <source>
        <dbReference type="ARBA" id="ARBA00022801"/>
    </source>
</evidence>
<feature type="region of interest" description="Disordered" evidence="5">
    <location>
        <begin position="121"/>
        <end position="171"/>
    </location>
</feature>
<keyword evidence="4" id="KW-0067">ATP-binding</keyword>
<evidence type="ECO:0000256" key="3">
    <source>
        <dbReference type="ARBA" id="ARBA00022806"/>
    </source>
</evidence>
<keyword evidence="1" id="KW-0547">Nucleotide-binding</keyword>
<proteinExistence type="predicted"/>
<name>A0A9P6WW82_RHIOR</name>
<dbReference type="SMART" id="SM00490">
    <property type="entry name" value="HELICc"/>
    <property type="match status" value="1"/>
</dbReference>
<evidence type="ECO:0000313" key="7">
    <source>
        <dbReference type="EMBL" id="KAG1298301.1"/>
    </source>
</evidence>
<dbReference type="GO" id="GO:0004386">
    <property type="term" value="F:helicase activity"/>
    <property type="evidence" value="ECO:0007669"/>
    <property type="project" value="UniProtKB-KW"/>
</dbReference>
<feature type="domain" description="Helicase C-terminal" evidence="6">
    <location>
        <begin position="1"/>
        <end position="101"/>
    </location>
</feature>
<evidence type="ECO:0000313" key="8">
    <source>
        <dbReference type="Proteomes" id="UP000716291"/>
    </source>
</evidence>
<organism evidence="7 8">
    <name type="scientific">Rhizopus oryzae</name>
    <name type="common">Mucormycosis agent</name>
    <name type="synonym">Rhizopus arrhizus var. delemar</name>
    <dbReference type="NCBI Taxonomy" id="64495"/>
    <lineage>
        <taxon>Eukaryota</taxon>
        <taxon>Fungi</taxon>
        <taxon>Fungi incertae sedis</taxon>
        <taxon>Mucoromycota</taxon>
        <taxon>Mucoromycotina</taxon>
        <taxon>Mucoromycetes</taxon>
        <taxon>Mucorales</taxon>
        <taxon>Mucorineae</taxon>
        <taxon>Rhizopodaceae</taxon>
        <taxon>Rhizopus</taxon>
    </lineage>
</organism>
<evidence type="ECO:0000256" key="1">
    <source>
        <dbReference type="ARBA" id="ARBA00022741"/>
    </source>
</evidence>
<keyword evidence="3" id="KW-0347">Helicase</keyword>
<dbReference type="Gene3D" id="3.40.50.300">
    <property type="entry name" value="P-loop containing nucleotide triphosphate hydrolases"/>
    <property type="match status" value="1"/>
</dbReference>
<dbReference type="GO" id="GO:0016787">
    <property type="term" value="F:hydrolase activity"/>
    <property type="evidence" value="ECO:0007669"/>
    <property type="project" value="UniProtKB-KW"/>
</dbReference>
<comment type="caution">
    <text evidence="7">The sequence shown here is derived from an EMBL/GenBank/DDBJ whole genome shotgun (WGS) entry which is preliminary data.</text>
</comment>
<feature type="compositionally biased region" description="Low complexity" evidence="5">
    <location>
        <begin position="125"/>
        <end position="149"/>
    </location>
</feature>
<dbReference type="InterPro" id="IPR027417">
    <property type="entry name" value="P-loop_NTPase"/>
</dbReference>
<dbReference type="Pfam" id="PF00271">
    <property type="entry name" value="Helicase_C"/>
    <property type="match status" value="1"/>
</dbReference>
<dbReference type="Proteomes" id="UP000716291">
    <property type="component" value="Unassembled WGS sequence"/>
</dbReference>
<evidence type="ECO:0000256" key="5">
    <source>
        <dbReference type="SAM" id="MobiDB-lite"/>
    </source>
</evidence>
<dbReference type="PROSITE" id="PS51194">
    <property type="entry name" value="HELICASE_CTER"/>
    <property type="match status" value="1"/>
</dbReference>
<sequence>MLQSHRNRVFHDFRNGVCRNLVCSDLLTRGIDIQAVNVVINFDFPKNAETYLHRIGRSGRFGHLGLAINLITYEDRFNLYKIERELGTEIQPIPPVIDKQLYVAPNALEETEVQQPNRQLALAMRQQQQQREVQPEQQQQQQQQQQPRRNYGQSSRGGYYHQRGGRHYTGPRGHNMFQKIVNFWFSSFITERLLASPLFNRMAAKTHHHVSNVTEKGVKTGGEFMKAFRENLEKEARNSGRK</sequence>
<keyword evidence="2" id="KW-0378">Hydrolase</keyword>
<gene>
    <name evidence="7" type="ORF">G6F64_012971</name>
</gene>